<feature type="non-terminal residue" evidence="2">
    <location>
        <position position="186"/>
    </location>
</feature>
<evidence type="ECO:0000313" key="2">
    <source>
        <dbReference type="EMBL" id="PKI73907.1"/>
    </source>
</evidence>
<dbReference type="Proteomes" id="UP000233551">
    <property type="component" value="Unassembled WGS sequence"/>
</dbReference>
<feature type="region of interest" description="Disordered" evidence="1">
    <location>
        <begin position="80"/>
        <end position="106"/>
    </location>
</feature>
<dbReference type="AlphaFoldDB" id="A0A2I0KZK4"/>
<gene>
    <name evidence="2" type="ORF">CRG98_005695</name>
</gene>
<organism evidence="2 3">
    <name type="scientific">Punica granatum</name>
    <name type="common">Pomegranate</name>
    <dbReference type="NCBI Taxonomy" id="22663"/>
    <lineage>
        <taxon>Eukaryota</taxon>
        <taxon>Viridiplantae</taxon>
        <taxon>Streptophyta</taxon>
        <taxon>Embryophyta</taxon>
        <taxon>Tracheophyta</taxon>
        <taxon>Spermatophyta</taxon>
        <taxon>Magnoliopsida</taxon>
        <taxon>eudicotyledons</taxon>
        <taxon>Gunneridae</taxon>
        <taxon>Pentapetalae</taxon>
        <taxon>rosids</taxon>
        <taxon>malvids</taxon>
        <taxon>Myrtales</taxon>
        <taxon>Lythraceae</taxon>
        <taxon>Punica</taxon>
    </lineage>
</organism>
<feature type="compositionally biased region" description="Basic residues" evidence="1">
    <location>
        <begin position="8"/>
        <end position="18"/>
    </location>
</feature>
<comment type="caution">
    <text evidence="2">The sequence shown here is derived from an EMBL/GenBank/DDBJ whole genome shotgun (WGS) entry which is preliminary data.</text>
</comment>
<accession>A0A2I0KZK4</accession>
<evidence type="ECO:0000313" key="3">
    <source>
        <dbReference type="Proteomes" id="UP000233551"/>
    </source>
</evidence>
<reference evidence="2 3" key="1">
    <citation type="submission" date="2017-11" db="EMBL/GenBank/DDBJ databases">
        <title>De-novo sequencing of pomegranate (Punica granatum L.) genome.</title>
        <authorList>
            <person name="Akparov Z."/>
            <person name="Amiraslanov A."/>
            <person name="Hajiyeva S."/>
            <person name="Abbasov M."/>
            <person name="Kaur K."/>
            <person name="Hamwieh A."/>
            <person name="Solovyev V."/>
            <person name="Salamov A."/>
            <person name="Braich B."/>
            <person name="Kosarev P."/>
            <person name="Mahmoud A."/>
            <person name="Hajiyev E."/>
            <person name="Babayeva S."/>
            <person name="Izzatullayeva V."/>
            <person name="Mammadov A."/>
            <person name="Mammadov A."/>
            <person name="Sharifova S."/>
            <person name="Ojaghi J."/>
            <person name="Eynullazada K."/>
            <person name="Bayramov B."/>
            <person name="Abdulazimova A."/>
            <person name="Shahmuradov I."/>
        </authorList>
    </citation>
    <scope>NUCLEOTIDE SEQUENCE [LARGE SCALE GENOMIC DNA]</scope>
    <source>
        <strain evidence="3">cv. AG2017</strain>
        <tissue evidence="2">Leaf</tissue>
    </source>
</reference>
<dbReference type="EMBL" id="PGOL01000248">
    <property type="protein sequence ID" value="PKI73907.1"/>
    <property type="molecule type" value="Genomic_DNA"/>
</dbReference>
<feature type="compositionally biased region" description="Basic and acidic residues" evidence="1">
    <location>
        <begin position="81"/>
        <end position="92"/>
    </location>
</feature>
<feature type="region of interest" description="Disordered" evidence="1">
    <location>
        <begin position="1"/>
        <end position="36"/>
    </location>
</feature>
<proteinExistence type="predicted"/>
<name>A0A2I0KZK4_PUNGR</name>
<protein>
    <submittedName>
        <fullName evidence="2">Uncharacterized protein</fullName>
    </submittedName>
</protein>
<sequence length="186" mass="20477">MPLERGRGRGRRKSRRDRRSGGMGFGPGRFGLLNGPRELDGGRGNLGGICVILLDDSGASLSATAERPTRPLNENVVFPFRTRERERERGKEPPFQGSASASPPPIVSLPPPTVSSVNPENLLILSSAASWSWSLLGPRPAFLELGCNVGDLQLPRVRRSRSFLGDQIRQARFQLDCYFKDLHSRS</sequence>
<keyword evidence="3" id="KW-1185">Reference proteome</keyword>
<evidence type="ECO:0000256" key="1">
    <source>
        <dbReference type="SAM" id="MobiDB-lite"/>
    </source>
</evidence>